<dbReference type="Proteomes" id="UP000218731">
    <property type="component" value="Plasmid pKF715A"/>
</dbReference>
<keyword evidence="1" id="KW-0614">Plasmid</keyword>
<dbReference type="EMBL" id="AP015030">
    <property type="protein sequence ID" value="BAW26641.1"/>
    <property type="molecule type" value="Genomic_DNA"/>
</dbReference>
<proteinExistence type="predicted"/>
<accession>A0A1L7NMC9</accession>
<geneLocation type="plasmid" evidence="2">
    <name>pkf715a dna</name>
</geneLocation>
<gene>
    <name evidence="1" type="ORF">KF715C_pA1360</name>
</gene>
<reference evidence="1 2" key="1">
    <citation type="submission" date="2015-11" db="EMBL/GenBank/DDBJ databases">
        <title>Complete genome sequencing of a biphenyl-degrading bacterium, Pseudomonas putida KF715 (=NBRC110667).</title>
        <authorList>
            <person name="Suenaga H."/>
            <person name="Fujihara N."/>
            <person name="Watanabe T."/>
            <person name="Hirose J."/>
            <person name="Kimura N."/>
            <person name="Yamazoe A."/>
            <person name="Hosoyama A."/>
            <person name="Shimodaira J."/>
            <person name="Furukawa K."/>
        </authorList>
    </citation>
    <scope>NUCLEOTIDE SEQUENCE [LARGE SCALE GENOMIC DNA]</scope>
    <source>
        <strain evidence="1 2">KF715</strain>
        <plasmid evidence="2">Plasmid pkf715a dna</plasmid>
    </source>
</reference>
<evidence type="ECO:0000313" key="1">
    <source>
        <dbReference type="EMBL" id="BAW26641.1"/>
    </source>
</evidence>
<protein>
    <submittedName>
        <fullName evidence="1">Uncharacterized protein</fullName>
    </submittedName>
</protein>
<evidence type="ECO:0000313" key="2">
    <source>
        <dbReference type="Proteomes" id="UP000218731"/>
    </source>
</evidence>
<dbReference type="RefSeq" id="WP_045632666.1">
    <property type="nucleotide sequence ID" value="NZ_AP015030.1"/>
</dbReference>
<sequence length="94" mass="10780">MADAYIFEVHSDADVKEVDGRRVVTAKYVFDHQKLEAVPNTDPSRTIPVISRHKDGRVFAHLLRMNRVEFEQSSIPSDCYIESAFQCRLRPVAC</sequence>
<organism evidence="1 2">
    <name type="scientific">Pseudomonas putida</name>
    <name type="common">Arthrobacter siderocapsulatus</name>
    <dbReference type="NCBI Taxonomy" id="303"/>
    <lineage>
        <taxon>Bacteria</taxon>
        <taxon>Pseudomonadati</taxon>
        <taxon>Pseudomonadota</taxon>
        <taxon>Gammaproteobacteria</taxon>
        <taxon>Pseudomonadales</taxon>
        <taxon>Pseudomonadaceae</taxon>
        <taxon>Pseudomonas</taxon>
    </lineage>
</organism>
<dbReference type="AlphaFoldDB" id="A0A1L7NMC9"/>
<name>A0A1L7NMC9_PSEPU</name>